<keyword evidence="3" id="KW-0677">Repeat</keyword>
<dbReference type="SUPFAM" id="SSF46548">
    <property type="entry name" value="alpha-helical ferredoxin"/>
    <property type="match status" value="1"/>
</dbReference>
<dbReference type="GO" id="GO:0006089">
    <property type="term" value="P:lactate metabolic process"/>
    <property type="evidence" value="ECO:0007669"/>
    <property type="project" value="InterPro"/>
</dbReference>
<dbReference type="InterPro" id="IPR037171">
    <property type="entry name" value="NagB/RpiA_transferase-like"/>
</dbReference>
<keyword evidence="2" id="KW-0004">4Fe-4S</keyword>
<keyword evidence="1" id="KW-0813">Transport</keyword>
<keyword evidence="4" id="KW-0249">Electron transport</keyword>
<dbReference type="Gene3D" id="3.40.50.10420">
    <property type="entry name" value="NagB/RpiA/CoA transferase-like"/>
    <property type="match status" value="1"/>
</dbReference>
<keyword evidence="2" id="KW-0479">Metal-binding</keyword>
<dbReference type="RefSeq" id="WP_343773117.1">
    <property type="nucleotide sequence ID" value="NZ_BAAADV010000001.1"/>
</dbReference>
<keyword evidence="7" id="KW-1185">Reference proteome</keyword>
<dbReference type="GO" id="GO:0016491">
    <property type="term" value="F:oxidoreductase activity"/>
    <property type="evidence" value="ECO:0007669"/>
    <property type="project" value="UniProtKB-ARBA"/>
</dbReference>
<evidence type="ECO:0000256" key="1">
    <source>
        <dbReference type="ARBA" id="ARBA00022448"/>
    </source>
</evidence>
<dbReference type="EMBL" id="BAAADV010000001">
    <property type="protein sequence ID" value="GAA0668602.1"/>
    <property type="molecule type" value="Genomic_DNA"/>
</dbReference>
<dbReference type="GO" id="GO:0051539">
    <property type="term" value="F:4 iron, 4 sulfur cluster binding"/>
    <property type="evidence" value="ECO:0007669"/>
    <property type="project" value="UniProtKB-KW"/>
</dbReference>
<evidence type="ECO:0000313" key="6">
    <source>
        <dbReference type="EMBL" id="GAA0668602.1"/>
    </source>
</evidence>
<evidence type="ECO:0000256" key="4">
    <source>
        <dbReference type="ARBA" id="ARBA00022982"/>
    </source>
</evidence>
<gene>
    <name evidence="6" type="ORF">GCM10009020_13040</name>
</gene>
<reference evidence="6 7" key="1">
    <citation type="journal article" date="2019" name="Int. J. Syst. Evol. Microbiol.">
        <title>The Global Catalogue of Microorganisms (GCM) 10K type strain sequencing project: providing services to taxonomists for standard genome sequencing and annotation.</title>
        <authorList>
            <consortium name="The Broad Institute Genomics Platform"/>
            <consortium name="The Broad Institute Genome Sequencing Center for Infectious Disease"/>
            <person name="Wu L."/>
            <person name="Ma J."/>
        </authorList>
    </citation>
    <scope>NUCLEOTIDE SEQUENCE [LARGE SCALE GENOMIC DNA]</scope>
    <source>
        <strain evidence="6 7">JCM 16328</strain>
    </source>
</reference>
<dbReference type="InterPro" id="IPR009051">
    <property type="entry name" value="Helical_ferredxn"/>
</dbReference>
<sequence>MASADEIRELMRTEGAAVAQNTQAFNDGRYESVAELEDYEELKREARSIKEDAIERLPDLVEELTETVEENGGTVYVADDAEDANRYIRSVVDDRDAERVVKSKSMTSEELDVNDALEADGVDVVETDLGEWVLQVADEAPSHIVAPAIHKSREAIAELFNERFDPDEPLETAEELTHFAREKLGDQIVDAEVGMTGANFLTADTGSMALVTSEGNARKTVAATDTQITVAGVEKIVPAVEDLHPFIELIGRSGTGQDITSYVSLLTPPVDTPVVDFEDDETPLSELDADRDFHLVLVDNGRLAMRDDEHLRETLYCIRCSACSNSCANFQSVGGHAFGGETYSGGIATGWEAGIEGLDVAEEFNDLCTGCSRCVNACPVGIDIPWINTVVRDRANREGDEPAEWLVDGLMPDAEDEGAPLQKRFFGNFETVAKLGSATAPISNWLAETGVSRRLMSRVLGIDPRRELPSFERETLVEWFADRESAVENPDRRVVLYPDLYTNHVQVERGKAAVEVLESLGVDVVVPPAPSSGRAPLSQGMVATATDHAERVAETLSSHVAEGRDVVVIEPSDHAMFQREYEKLLDEERFTGLAEESYELLEYVYGLLENGADASALPAVDGEEIAYHSHCQQRTLGLEAHTVAVLEECGYDVTTSEVECCGMAGSFGYKSDYYELSMDVGDRLRDQLQADDVRERPVVASGTSCLEQIDALLERQPRHPIELLSE</sequence>
<dbReference type="Proteomes" id="UP001500420">
    <property type="component" value="Unassembled WGS sequence"/>
</dbReference>
<dbReference type="SUPFAM" id="SSF100950">
    <property type="entry name" value="NagB/RpiA/CoA transferase-like"/>
    <property type="match status" value="1"/>
</dbReference>
<name>A0AAV3T896_9EURY</name>
<organism evidence="6 7">
    <name type="scientific">Natronoarchaeum mannanilyticum</name>
    <dbReference type="NCBI Taxonomy" id="926360"/>
    <lineage>
        <taxon>Archaea</taxon>
        <taxon>Methanobacteriati</taxon>
        <taxon>Methanobacteriota</taxon>
        <taxon>Stenosarchaea group</taxon>
        <taxon>Halobacteria</taxon>
        <taxon>Halobacteriales</taxon>
        <taxon>Natronoarchaeaceae</taxon>
    </lineage>
</organism>
<dbReference type="PANTHER" id="PTHR47153">
    <property type="entry name" value="LACTATE UTILIZATION PROTEIN B"/>
    <property type="match status" value="1"/>
</dbReference>
<evidence type="ECO:0000256" key="3">
    <source>
        <dbReference type="ARBA" id="ARBA00022737"/>
    </source>
</evidence>
<dbReference type="InterPro" id="IPR003741">
    <property type="entry name" value="LUD_dom"/>
</dbReference>
<dbReference type="InterPro" id="IPR017896">
    <property type="entry name" value="4Fe4S_Fe-S-bd"/>
</dbReference>
<proteinExistence type="predicted"/>
<protein>
    <submittedName>
        <fullName evidence="6">LUD domain-containing protein</fullName>
    </submittedName>
</protein>
<dbReference type="PANTHER" id="PTHR47153:SF2">
    <property type="entry name" value="LACTATE UTILIZATION PROTEIN B"/>
    <property type="match status" value="1"/>
</dbReference>
<dbReference type="Pfam" id="PF13183">
    <property type="entry name" value="Fer4_8"/>
    <property type="match status" value="1"/>
</dbReference>
<evidence type="ECO:0000256" key="2">
    <source>
        <dbReference type="ARBA" id="ARBA00022485"/>
    </source>
</evidence>
<comment type="caution">
    <text evidence="6">The sequence shown here is derived from an EMBL/GenBank/DDBJ whole genome shotgun (WGS) entry which is preliminary data.</text>
</comment>
<dbReference type="PROSITE" id="PS00198">
    <property type="entry name" value="4FE4S_FER_1"/>
    <property type="match status" value="1"/>
</dbReference>
<dbReference type="InterPro" id="IPR004452">
    <property type="entry name" value="LutB/LldF"/>
</dbReference>
<feature type="domain" description="4Fe-4S ferredoxin-type" evidence="5">
    <location>
        <begin position="359"/>
        <end position="387"/>
    </location>
</feature>
<dbReference type="Gene3D" id="1.10.1060.10">
    <property type="entry name" value="Alpha-helical ferredoxin"/>
    <property type="match status" value="1"/>
</dbReference>
<dbReference type="PROSITE" id="PS51379">
    <property type="entry name" value="4FE4S_FER_2"/>
    <property type="match status" value="1"/>
</dbReference>
<dbReference type="InterPro" id="IPR024185">
    <property type="entry name" value="FTHF_cligase-like_sf"/>
</dbReference>
<accession>A0AAV3T896</accession>
<dbReference type="InterPro" id="IPR017900">
    <property type="entry name" value="4Fe4S_Fe_S_CS"/>
</dbReference>
<evidence type="ECO:0000313" key="7">
    <source>
        <dbReference type="Proteomes" id="UP001500420"/>
    </source>
</evidence>
<dbReference type="Pfam" id="PF02589">
    <property type="entry name" value="LUD_dom"/>
    <property type="match status" value="1"/>
</dbReference>
<keyword evidence="2" id="KW-0408">Iron</keyword>
<evidence type="ECO:0000259" key="5">
    <source>
        <dbReference type="PROSITE" id="PS51379"/>
    </source>
</evidence>
<keyword evidence="2" id="KW-0411">Iron-sulfur</keyword>
<dbReference type="AlphaFoldDB" id="A0AAV3T896"/>